<feature type="compositionally biased region" description="Basic and acidic residues" evidence="7">
    <location>
        <begin position="350"/>
        <end position="360"/>
    </location>
</feature>
<dbReference type="PANTHER" id="PTHR15316">
    <property type="entry name" value="SPLICEOSOME ASSOCIATED PROTEIN 114/SWAP SPLICING FACTOR-RELATED"/>
    <property type="match status" value="1"/>
</dbReference>
<dbReference type="GO" id="GO:0003723">
    <property type="term" value="F:RNA binding"/>
    <property type="evidence" value="ECO:0007669"/>
    <property type="project" value="InterPro"/>
</dbReference>
<feature type="region of interest" description="Disordered" evidence="7">
    <location>
        <begin position="92"/>
        <end position="113"/>
    </location>
</feature>
<dbReference type="InterPro" id="IPR000061">
    <property type="entry name" value="Surp"/>
</dbReference>
<feature type="compositionally biased region" description="Polar residues" evidence="7">
    <location>
        <begin position="867"/>
        <end position="877"/>
    </location>
</feature>
<dbReference type="CDD" id="cd00067">
    <property type="entry name" value="GAL4"/>
    <property type="match status" value="1"/>
</dbReference>
<keyword evidence="6" id="KW-0539">Nucleus</keyword>
<dbReference type="GO" id="GO:0005686">
    <property type="term" value="C:U2 snRNP"/>
    <property type="evidence" value="ECO:0007669"/>
    <property type="project" value="TreeGrafter"/>
</dbReference>
<protein>
    <recommendedName>
        <fullName evidence="8">SURP motif domain-containing protein</fullName>
    </recommendedName>
</protein>
<feature type="domain" description="SURP motif" evidence="8">
    <location>
        <begin position="130"/>
        <end position="172"/>
    </location>
</feature>
<dbReference type="GO" id="GO:0071013">
    <property type="term" value="C:catalytic step 2 spliceosome"/>
    <property type="evidence" value="ECO:0007669"/>
    <property type="project" value="TreeGrafter"/>
</dbReference>
<dbReference type="InterPro" id="IPR035967">
    <property type="entry name" value="SWAP/Surp_sf"/>
</dbReference>
<dbReference type="FunFam" id="1.10.10.790:FF:000015">
    <property type="entry name" value="Splicing factor 3A subunit 1"/>
    <property type="match status" value="1"/>
</dbReference>
<evidence type="ECO:0000256" key="4">
    <source>
        <dbReference type="ARBA" id="ARBA00022737"/>
    </source>
</evidence>
<dbReference type="InterPro" id="IPR022030">
    <property type="entry name" value="SF3A1_dom"/>
</dbReference>
<dbReference type="EMBL" id="JAAMPI010001787">
    <property type="protein sequence ID" value="KAF4624057.1"/>
    <property type="molecule type" value="Genomic_DNA"/>
</dbReference>
<evidence type="ECO:0000256" key="3">
    <source>
        <dbReference type="ARBA" id="ARBA00022728"/>
    </source>
</evidence>
<dbReference type="PROSITE" id="PS50128">
    <property type="entry name" value="SURP"/>
    <property type="match status" value="2"/>
</dbReference>
<evidence type="ECO:0000313" key="10">
    <source>
        <dbReference type="Proteomes" id="UP000566819"/>
    </source>
</evidence>
<dbReference type="GO" id="GO:0000381">
    <property type="term" value="P:regulation of alternative mRNA splicing, via spliceosome"/>
    <property type="evidence" value="ECO:0007669"/>
    <property type="project" value="TreeGrafter"/>
</dbReference>
<dbReference type="Pfam" id="PF12230">
    <property type="entry name" value="PRP21_like_P"/>
    <property type="match status" value="1"/>
</dbReference>
<feature type="region of interest" description="Disordered" evidence="7">
    <location>
        <begin position="865"/>
        <end position="917"/>
    </location>
</feature>
<organism evidence="9 10">
    <name type="scientific">Cudoniella acicularis</name>
    <dbReference type="NCBI Taxonomy" id="354080"/>
    <lineage>
        <taxon>Eukaryota</taxon>
        <taxon>Fungi</taxon>
        <taxon>Dikarya</taxon>
        <taxon>Ascomycota</taxon>
        <taxon>Pezizomycotina</taxon>
        <taxon>Leotiomycetes</taxon>
        <taxon>Helotiales</taxon>
        <taxon>Tricladiaceae</taxon>
        <taxon>Cudoniella</taxon>
    </lineage>
</organism>
<comment type="subcellular location">
    <subcellularLocation>
        <location evidence="1">Nucleus</location>
    </subcellularLocation>
</comment>
<keyword evidence="2" id="KW-0507">mRNA processing</keyword>
<dbReference type="OrthoDB" id="4226666at2759"/>
<evidence type="ECO:0000256" key="1">
    <source>
        <dbReference type="ARBA" id="ARBA00004123"/>
    </source>
</evidence>
<dbReference type="SMART" id="SM00648">
    <property type="entry name" value="SWAP"/>
    <property type="match status" value="2"/>
</dbReference>
<keyword evidence="4" id="KW-0677">Repeat</keyword>
<evidence type="ECO:0000259" key="8">
    <source>
        <dbReference type="PROSITE" id="PS50128"/>
    </source>
</evidence>
<dbReference type="GO" id="GO:0000981">
    <property type="term" value="F:DNA-binding transcription factor activity, RNA polymerase II-specific"/>
    <property type="evidence" value="ECO:0007669"/>
    <property type="project" value="InterPro"/>
</dbReference>
<dbReference type="PANTHER" id="PTHR15316:SF1">
    <property type="entry name" value="SPLICING FACTOR 3A SUBUNIT 1"/>
    <property type="match status" value="1"/>
</dbReference>
<evidence type="ECO:0000256" key="7">
    <source>
        <dbReference type="SAM" id="MobiDB-lite"/>
    </source>
</evidence>
<feature type="compositionally biased region" description="Low complexity" evidence="7">
    <location>
        <begin position="312"/>
        <end position="322"/>
    </location>
</feature>
<dbReference type="Proteomes" id="UP000566819">
    <property type="component" value="Unassembled WGS sequence"/>
</dbReference>
<evidence type="ECO:0000313" key="9">
    <source>
        <dbReference type="EMBL" id="KAF4624057.1"/>
    </source>
</evidence>
<name>A0A8H4VVT2_9HELO</name>
<evidence type="ECO:0000256" key="2">
    <source>
        <dbReference type="ARBA" id="ARBA00022664"/>
    </source>
</evidence>
<evidence type="ECO:0000256" key="6">
    <source>
        <dbReference type="ARBA" id="ARBA00023242"/>
    </source>
</evidence>
<dbReference type="GO" id="GO:0071004">
    <property type="term" value="C:U2-type prespliceosome"/>
    <property type="evidence" value="ECO:0007669"/>
    <property type="project" value="TreeGrafter"/>
</dbReference>
<dbReference type="GO" id="GO:0008270">
    <property type="term" value="F:zinc ion binding"/>
    <property type="evidence" value="ECO:0007669"/>
    <property type="project" value="InterPro"/>
</dbReference>
<feature type="domain" description="SURP motif" evidence="8">
    <location>
        <begin position="33"/>
        <end position="75"/>
    </location>
</feature>
<keyword evidence="5" id="KW-0508">mRNA splicing</keyword>
<dbReference type="GO" id="GO:0045292">
    <property type="term" value="P:mRNA cis splicing, via spliceosome"/>
    <property type="evidence" value="ECO:0007669"/>
    <property type="project" value="InterPro"/>
</dbReference>
<keyword evidence="10" id="KW-1185">Reference proteome</keyword>
<comment type="caution">
    <text evidence="9">The sequence shown here is derived from an EMBL/GenBank/DDBJ whole genome shotgun (WGS) entry which is preliminary data.</text>
</comment>
<keyword evidence="3" id="KW-0747">Spliceosome</keyword>
<feature type="region of interest" description="Disordered" evidence="7">
    <location>
        <begin position="465"/>
        <end position="492"/>
    </location>
</feature>
<dbReference type="SUPFAM" id="SSF109905">
    <property type="entry name" value="Surp module (SWAP domain)"/>
    <property type="match status" value="2"/>
</dbReference>
<evidence type="ECO:0000256" key="5">
    <source>
        <dbReference type="ARBA" id="ARBA00023187"/>
    </source>
</evidence>
<dbReference type="FunFam" id="1.10.10.790:FF:000001">
    <property type="entry name" value="Splicing factor 3a, subunit 1"/>
    <property type="match status" value="1"/>
</dbReference>
<proteinExistence type="predicted"/>
<reference evidence="9 10" key="1">
    <citation type="submission" date="2020-03" db="EMBL/GenBank/DDBJ databases">
        <title>Draft Genome Sequence of Cudoniella acicularis.</title>
        <authorList>
            <person name="Buettner E."/>
            <person name="Kellner H."/>
        </authorList>
    </citation>
    <scope>NUCLEOTIDE SEQUENCE [LARGE SCALE GENOMIC DNA]</scope>
    <source>
        <strain evidence="9 10">DSM 108380</strain>
    </source>
</reference>
<dbReference type="InterPro" id="IPR045146">
    <property type="entry name" value="SF3A1"/>
</dbReference>
<dbReference type="InterPro" id="IPR001138">
    <property type="entry name" value="Zn2Cys6_DnaBD"/>
</dbReference>
<dbReference type="Pfam" id="PF01805">
    <property type="entry name" value="Surp"/>
    <property type="match status" value="2"/>
</dbReference>
<sequence>MAPSAANGDAVAALEEIKAPPGVVLPPKEIKAILEKTAGYVARNGIVFEDRIREKEKNNPKFSFLSTNDSYNAYYLWRLSEIKEGRGTAVAAGRAGEMPAEAEKPKGPPEPPEFHFSARMPNISAQDLEVVRLTALFVAKNGRQFMTALSQRETGNYQFDFLRPNHSLHNFFQRLIDQYTALLRAGGIDGEGGKMQQERMRELQANVDDKFHVLGRAKQRAEWFKFQDEQKQKKEEEAEKERMSYAQIDWHDFVVVETVLFTEADDQTNLPPPTSLSELQFASLDQKAMMSINSHNMRIEEAMPDDTDFYNPYPQQPQQHQMAPPPMAAPQPQYQDTRMRNSEEDDEEEQRIRERTEARKRAQQAQAEAKGVGAAPMKIKENYVPRAAARVASKQNMVLCPNCKQQMPANELEEHMRIELLDPRWKEQKAKADSRYSTTNLSTAGVANNLKRLASQRGDVFEGVTGQALSEEEQARRKRAATGYDGTPVEKGDRRLDMMQNVNVEEQIRAIHQKFGDKKMVIPASNAKNAIGVGYEFEDLPLRPPTSSDSMRPRLKEESSFGLENIGCFNVQRPTSNVNFDYDPVVHQGDPVDISSSWQSAMISYTFASKSPSSPRYFEEKSAASSQSGYYIHISNNIGPSWNEVSPHGSNINSGLNDTSPFDIPFGSYGSVDSNPGSTPTSATTNSESYAFPLGPPAFELPPTTNQLCGLDLSDEYFQIGQPFNHVPTSHADPTSPLYPAGISFEGESFQDPMYFGLSNGYMKTEPQWPTPPTLSTPQQPYISQKETMPLNPPWNSEQLQISKFQSSANSGNVAFEPPRGDPYEIFKAREEFLEDKQFLNEFVAVSPPTPVAESDEEWVIADPRSYTPSHSASPCSQKVALSRASSPRQGETDHHPHVFSSFTGISKPKISRGRQRGLTQLEKRQAREVRDAKACWACHISKTKCSPCSPGSPCEQCARLVGKRRFCKFTCFNDPLESLHTFLVPDYLMGHFNRQNIEKFVTDNAEAWGTRSMSIRMDWGYRRLVKAEVVALTLRSDAPQMGSVNTTISNGLLAKPTFVRKESPPLGIPLAAMDDMQDAYSRYVQDIVQSDLSQYVPVAYFKEDSQLVTRLLSVVCSYYSVGLQADSEVRTFSSPLATAITNNVKSEILRRAIEMHVTSVILEKTLRLDRESIEKVQNHLQQQYPERTTARCAQRQIKLAFFLGQQKRINKVLKDWGNMMWTINNTASTENKWAISFCVFLTMTLVIDKIFASAFYYCEGRILHYEDDAKVEKAKFQELVTLTEKELFDRCKEIFHWKFKTRKGGKEACNPIRDGMEAFRGRSAGDGIANLTYGLQAIVRDYAREIRSHRSLNGNQISPYTDVGRLACIFLDDFLEH</sequence>
<gene>
    <name evidence="9" type="ORF">G7Y89_g14118</name>
</gene>
<dbReference type="Gene3D" id="1.10.10.790">
    <property type="entry name" value="Surp module"/>
    <property type="match status" value="2"/>
</dbReference>
<feature type="region of interest" description="Disordered" evidence="7">
    <location>
        <begin position="309"/>
        <end position="373"/>
    </location>
</feature>
<accession>A0A8H4VVT2</accession>